<reference evidence="2 3" key="1">
    <citation type="submission" date="2014-06" db="EMBL/GenBank/DDBJ databases">
        <title>Draft genome sequence of Bacillus gaemokensis JCM 15801 (MCCC 1A00707).</title>
        <authorList>
            <person name="Lai Q."/>
            <person name="Liu Y."/>
            <person name="Shao Z."/>
        </authorList>
    </citation>
    <scope>NUCLEOTIDE SEQUENCE [LARGE SCALE GENOMIC DNA]</scope>
    <source>
        <strain evidence="2 3">JCM 15801</strain>
    </source>
</reference>
<name>A0A073KKI2_9BACI</name>
<evidence type="ECO:0000256" key="1">
    <source>
        <dbReference type="SAM" id="Phobius"/>
    </source>
</evidence>
<dbReference type="Proteomes" id="UP000027778">
    <property type="component" value="Unassembled WGS sequence"/>
</dbReference>
<keyword evidence="3" id="KW-1185">Reference proteome</keyword>
<feature type="transmembrane region" description="Helical" evidence="1">
    <location>
        <begin position="7"/>
        <end position="29"/>
    </location>
</feature>
<comment type="caution">
    <text evidence="2">The sequence shown here is derived from an EMBL/GenBank/DDBJ whole genome shotgun (WGS) entry which is preliminary data.</text>
</comment>
<organism evidence="2 3">
    <name type="scientific">Bacillus gaemokensis</name>
    <dbReference type="NCBI Taxonomy" id="574375"/>
    <lineage>
        <taxon>Bacteria</taxon>
        <taxon>Bacillati</taxon>
        <taxon>Bacillota</taxon>
        <taxon>Bacilli</taxon>
        <taxon>Bacillales</taxon>
        <taxon>Bacillaceae</taxon>
        <taxon>Bacillus</taxon>
        <taxon>Bacillus cereus group</taxon>
    </lineage>
</organism>
<protein>
    <submittedName>
        <fullName evidence="2">Uncharacterized protein</fullName>
    </submittedName>
</protein>
<keyword evidence="1" id="KW-0472">Membrane</keyword>
<keyword evidence="1" id="KW-1133">Transmembrane helix</keyword>
<dbReference type="RefSeq" id="WP_033676686.1">
    <property type="nucleotide sequence ID" value="NZ_JOTM01000024.1"/>
</dbReference>
<dbReference type="OrthoDB" id="2991501at2"/>
<gene>
    <name evidence="2" type="ORF">BAGA_15805</name>
</gene>
<keyword evidence="1" id="KW-0812">Transmembrane</keyword>
<evidence type="ECO:0000313" key="3">
    <source>
        <dbReference type="Proteomes" id="UP000027778"/>
    </source>
</evidence>
<evidence type="ECO:0000313" key="2">
    <source>
        <dbReference type="EMBL" id="KEK22848.1"/>
    </source>
</evidence>
<proteinExistence type="predicted"/>
<dbReference type="EMBL" id="JOTM01000024">
    <property type="protein sequence ID" value="KEK22848.1"/>
    <property type="molecule type" value="Genomic_DNA"/>
</dbReference>
<dbReference type="AlphaFoldDB" id="A0A073KKI2"/>
<accession>A0A073KKI2</accession>
<sequence length="203" mass="23338">MKSIINVLIILSVFLLGYLLGNIGLESIVDKLKNEFKELNLVAIIGFMSSITTIVVFIAYIIGKLFAIKKTEFTLKEVVEVSYKSDIEKYRIIDTLELGDNLEESIYFVSSEPIRKIKFYEYDFEKDKNGKLVNEYGVLKNGEALKIETFLPCGIPNYNVEYERFDYVKGNIVLGENGKDGSLSRNLSINHTWKSYFYYLVKS</sequence>
<feature type="transmembrane region" description="Helical" evidence="1">
    <location>
        <begin position="41"/>
        <end position="62"/>
    </location>
</feature>